<proteinExistence type="predicted"/>
<organism evidence="4 5">
    <name type="scientific">Flavobacterium cheonanense</name>
    <dbReference type="NCBI Taxonomy" id="706183"/>
    <lineage>
        <taxon>Bacteria</taxon>
        <taxon>Pseudomonadati</taxon>
        <taxon>Bacteroidota</taxon>
        <taxon>Flavobacteriia</taxon>
        <taxon>Flavobacteriales</taxon>
        <taxon>Flavobacteriaceae</taxon>
        <taxon>Flavobacterium</taxon>
    </lineage>
</organism>
<dbReference type="Pfam" id="PF18962">
    <property type="entry name" value="Por_Secre_tail"/>
    <property type="match status" value="1"/>
</dbReference>
<sequence length="1543" mass="167829">MIFLLDEKKEIIIKTLRVMKNFTKTKMLLRVIVLMLLPLTSLSQTVINSETFESSFGIWTSGGGNVVRIAGGATAYEGSNAVRFRGTTGMTLTSPAAGINTLPYNKIDVKFFLRHNANLNETMTLEYRPNTAAAWQTVRVYTVGNGGTIRDMNTTGIYHAFYGTLFSTNFTFSATSQFRFSAAIGSSARFFYLDYVSIIGTTYNTITNGPGGITAHLETWLRADRVNGTGVASDNTDVNSWEDVGKGNDATVIDATRAALTNRPRFKNNATDNINFNPTVFFNNNPAVSGLSDYTGLTNQAELNGTGGFFTHEQYLVLVNDVPSTYSAATPSTDIYCSQNLNPYDNDGTGFGYGQYTIRMDNEVVSYCIGSSPSPNPADVNLRGYGIAQTSTSASYSNAISILNARNNPAINGQQLYFNANRIDNKEVGAPQFANLSNRRYWLGRSQVWNGSFGGRIAEVISFSSRKNDVSERRRIETYLALKYGITLGVNGTSMNYEDSNGNVVWNTTTNAGYNFDIAGIFRDDASQHSQKQSKSINTTEVMTIGLTDILATNTANTNSFATDRSYLVWGSNGANMNNSGVDLTVDLGPTTITTITEVVNRKWKVVETGGDVATTRIAIPTAAFTSGLPALGPTDAYVMVVATNAAFTTGVETVFMSTTGLNETCLYDFDGTKFITFGVAHRATNPLHITLDGSDDYVRIDNVNEIGNNFSVMTWIRPNGANDLGTERTIIAKKATATTGYQLVLQNDNRIRIEWRGALGIAQSAISNTVLPDAKWHNIAVTYGAGTLRIYIDGVQDRSVTLAVPPLASTSTFAIGAQYVNKTTINNLFKGDIDELRMWNRVVTPTEIRFILNQEILQNGTGTTGTIIPSTVTKNDLSGLLWNNLFAYYSMNSYIGTHLDDDSVNINRGSLVIPDKISINVQTAPMPYESTANGSWSTDVTWANGTIQDIPYSLSIVDGTTPIDWNIVRTNHNIDSNGNKVLLGLFTHSNTVSASNDSKIEITHHFKLDGIMDLQGRSQLVQPINSDLDPTSSGRIERDQQGTKNIYNYNYWSSPVGTINNTTNNNTFSVNGVMKDGTTSTPQNITWTSGLNGSPTSPITLSSYWIFKFQNLSNSYANWQSVGSGGTLNAAQGFTLKGSGAAGANQNFTFVGKPNNGLITTTVAANNLNLAGNPYASALDANAFISDNNASTTGALYFWEHSSTNNTHNLVAYQGGYSVRNLVGGTPPTAPAGISGVGASAKVPQRYIPVSQGFFIVGSGTGGTVTFNNNQRAFIKEDNALSTSLFRSNTNMLSSVNHFTNNQDDETTTDSFKKIRLGLTSKDNYHRQILLGFMNQLATSAIDFGYDAVNIDNQLNDIYFINTGTKLVIQGEGNFNVNNSYPIGIKTSVTGEVKIMLDTAENFTSGDNLRAFIHDNTNNQYHEITDHPYIVELPQGLTDNRFTLTFKDNSAALANASFNIENGIEVAYANTKNILNIKNNVADATVEQVLLYNLLGQLVTTFEVENQSQQNIQLPISGISSGTYIVKVKTDKGDTSRKIVFN</sequence>
<dbReference type="InterPro" id="IPR058515">
    <property type="entry name" value="DUF8202"/>
</dbReference>
<reference evidence="5" key="1">
    <citation type="journal article" date="2019" name="Int. J. Syst. Evol. Microbiol.">
        <title>The Global Catalogue of Microorganisms (GCM) 10K type strain sequencing project: providing services to taxonomists for standard genome sequencing and annotation.</title>
        <authorList>
            <consortium name="The Broad Institute Genomics Platform"/>
            <consortium name="The Broad Institute Genome Sequencing Center for Infectious Disease"/>
            <person name="Wu L."/>
            <person name="Ma J."/>
        </authorList>
    </citation>
    <scope>NUCLEOTIDE SEQUENCE [LARGE SCALE GENOMIC DNA]</scope>
    <source>
        <strain evidence="5">JCM 17069</strain>
    </source>
</reference>
<dbReference type="Gene3D" id="2.60.120.200">
    <property type="match status" value="1"/>
</dbReference>
<dbReference type="SUPFAM" id="SSF49899">
    <property type="entry name" value="Concanavalin A-like lectins/glucanases"/>
    <property type="match status" value="1"/>
</dbReference>
<comment type="caution">
    <text evidence="4">The sequence shown here is derived from an EMBL/GenBank/DDBJ whole genome shotgun (WGS) entry which is preliminary data.</text>
</comment>
<dbReference type="Pfam" id="PF13385">
    <property type="entry name" value="Laminin_G_3"/>
    <property type="match status" value="1"/>
</dbReference>
<gene>
    <name evidence="4" type="ORF">GCM10022389_04460</name>
</gene>
<dbReference type="Proteomes" id="UP001500367">
    <property type="component" value="Unassembled WGS sequence"/>
</dbReference>
<name>A0ABP7VCG3_9FLAO</name>
<protein>
    <recommendedName>
        <fullName evidence="3">LamG-like jellyroll fold domain-containing protein</fullName>
    </recommendedName>
</protein>
<evidence type="ECO:0000259" key="3">
    <source>
        <dbReference type="SMART" id="SM00560"/>
    </source>
</evidence>
<accession>A0ABP7VCG3</accession>
<evidence type="ECO:0000313" key="5">
    <source>
        <dbReference type="Proteomes" id="UP001500367"/>
    </source>
</evidence>
<evidence type="ECO:0000256" key="2">
    <source>
        <dbReference type="ARBA" id="ARBA00023157"/>
    </source>
</evidence>
<evidence type="ECO:0000256" key="1">
    <source>
        <dbReference type="ARBA" id="ARBA00022729"/>
    </source>
</evidence>
<keyword evidence="1" id="KW-0732">Signal</keyword>
<evidence type="ECO:0000313" key="4">
    <source>
        <dbReference type="EMBL" id="GAA4062959.1"/>
    </source>
</evidence>
<keyword evidence="2" id="KW-1015">Disulfide bond</keyword>
<dbReference type="SMART" id="SM00560">
    <property type="entry name" value="LamGL"/>
    <property type="match status" value="1"/>
</dbReference>
<dbReference type="InterPro" id="IPR013320">
    <property type="entry name" value="ConA-like_dom_sf"/>
</dbReference>
<feature type="domain" description="LamG-like jellyroll fold" evidence="3">
    <location>
        <begin position="709"/>
        <end position="847"/>
    </location>
</feature>
<dbReference type="EMBL" id="BAABCT010000001">
    <property type="protein sequence ID" value="GAA4062959.1"/>
    <property type="molecule type" value="Genomic_DNA"/>
</dbReference>
<dbReference type="InterPro" id="IPR026444">
    <property type="entry name" value="Secre_tail"/>
</dbReference>
<keyword evidence="5" id="KW-1185">Reference proteome</keyword>
<dbReference type="Pfam" id="PF26628">
    <property type="entry name" value="DUF8202"/>
    <property type="match status" value="1"/>
</dbReference>
<dbReference type="NCBIfam" id="TIGR04183">
    <property type="entry name" value="Por_Secre_tail"/>
    <property type="match status" value="1"/>
</dbReference>
<dbReference type="InterPro" id="IPR006558">
    <property type="entry name" value="LamG-like"/>
</dbReference>